<gene>
    <name evidence="7" type="primary">aldh3b4</name>
</gene>
<dbReference type="Ensembl" id="ENSECRT00000027475.1">
    <property type="protein sequence ID" value="ENSECRP00000026907.1"/>
    <property type="gene ID" value="ENSECRG00000018193.1"/>
</dbReference>
<keyword evidence="3" id="KW-0520">NAD</keyword>
<dbReference type="PANTHER" id="PTHR43570">
    <property type="entry name" value="ALDEHYDE DEHYDROGENASE"/>
    <property type="match status" value="1"/>
</dbReference>
<reference evidence="7" key="1">
    <citation type="submission" date="2021-06" db="EMBL/GenBank/DDBJ databases">
        <authorList>
            <consortium name="Wellcome Sanger Institute Data Sharing"/>
        </authorList>
    </citation>
    <scope>NUCLEOTIDE SEQUENCE [LARGE SCALE GENOMIC DNA]</scope>
</reference>
<dbReference type="PIRSF" id="PIRSF036492">
    <property type="entry name" value="ALDH"/>
    <property type="match status" value="1"/>
</dbReference>
<organism evidence="7 8">
    <name type="scientific">Erpetoichthys calabaricus</name>
    <name type="common">Rope fish</name>
    <name type="synonym">Calamoichthys calabaricus</name>
    <dbReference type="NCBI Taxonomy" id="27687"/>
    <lineage>
        <taxon>Eukaryota</taxon>
        <taxon>Metazoa</taxon>
        <taxon>Chordata</taxon>
        <taxon>Craniata</taxon>
        <taxon>Vertebrata</taxon>
        <taxon>Euteleostomi</taxon>
        <taxon>Actinopterygii</taxon>
        <taxon>Polypteriformes</taxon>
        <taxon>Polypteridae</taxon>
        <taxon>Erpetoichthys</taxon>
    </lineage>
</organism>
<feature type="signal peptide" evidence="5">
    <location>
        <begin position="1"/>
        <end position="22"/>
    </location>
</feature>
<dbReference type="GO" id="GO:0006081">
    <property type="term" value="P:aldehyde metabolic process"/>
    <property type="evidence" value="ECO:0007669"/>
    <property type="project" value="InterPro"/>
</dbReference>
<proteinExistence type="inferred from homology"/>
<dbReference type="Pfam" id="PF00171">
    <property type="entry name" value="Aldedh"/>
    <property type="match status" value="1"/>
</dbReference>
<evidence type="ECO:0000313" key="7">
    <source>
        <dbReference type="Ensembl" id="ENSECRP00000026907.1"/>
    </source>
</evidence>
<evidence type="ECO:0000256" key="1">
    <source>
        <dbReference type="ARBA" id="ARBA00009986"/>
    </source>
</evidence>
<protein>
    <recommendedName>
        <fullName evidence="4">Aldehyde dehydrogenase</fullName>
    </recommendedName>
</protein>
<accession>A0A8C4T4D7</accession>
<evidence type="ECO:0000256" key="2">
    <source>
        <dbReference type="ARBA" id="ARBA00023002"/>
    </source>
</evidence>
<reference evidence="7" key="3">
    <citation type="submission" date="2025-09" db="UniProtKB">
        <authorList>
            <consortium name="Ensembl"/>
        </authorList>
    </citation>
    <scope>IDENTIFICATION</scope>
</reference>
<dbReference type="FunFam" id="3.40.605.10:FF:000004">
    <property type="entry name" value="Aldehyde dehydrogenase"/>
    <property type="match status" value="1"/>
</dbReference>
<comment type="similarity">
    <text evidence="1 4">Belongs to the aldehyde dehydrogenase family.</text>
</comment>
<dbReference type="InterPro" id="IPR016162">
    <property type="entry name" value="Ald_DH_N"/>
</dbReference>
<evidence type="ECO:0000256" key="3">
    <source>
        <dbReference type="ARBA" id="ARBA00023027"/>
    </source>
</evidence>
<dbReference type="OrthoDB" id="440325at2759"/>
<dbReference type="Gene3D" id="3.40.309.10">
    <property type="entry name" value="Aldehyde Dehydrogenase, Chain A, domain 2"/>
    <property type="match status" value="1"/>
</dbReference>
<keyword evidence="8" id="KW-1185">Reference proteome</keyword>
<dbReference type="SUPFAM" id="SSF53720">
    <property type="entry name" value="ALDH-like"/>
    <property type="match status" value="1"/>
</dbReference>
<dbReference type="AlphaFoldDB" id="A0A8C4T4D7"/>
<reference evidence="7" key="2">
    <citation type="submission" date="2025-08" db="UniProtKB">
        <authorList>
            <consortium name="Ensembl"/>
        </authorList>
    </citation>
    <scope>IDENTIFICATION</scope>
</reference>
<sequence>MVASRWSCLVLFGIMLPSPPSPSPSRWFRSLRRLKSNGQASRTPASVCAEMLKKSREAFESKKTAEESFRLGQLDGIVRMVVENEDDFVEALNEDLHKPRFESLLSELILVKNEAFFAINNLKKWMQPEHVERNLATSLDQCFLVNEPMGVVLIVGDWSAPVQQCLIPLVGAIAAGNAVLLKPSENSSHTAELLQKLFPLYLDKEYYQVVYDVMLADLLELRFDHIFYTGTFTKAQQVMQAAAHHLTPVTLVVGGKNPCYVDQVCDLPVAAHRIAWARFHNAGQNNVAPDYILCHAEIRDKLVQALTSCVLEFYGAEPAQSPSFGRMVNMEHFLRVRELMLSSGKVVIGGEVDESNKFIAPTVLLDVQESDAIMKHEILGPILPILTVYNADEAVDFVRRKDKPLCLYVYSSSPKVISKFLTCTSSGSFCANDSAIQSSLVTLPVAGVGASGMGLYHGRYSFDTFSHRKSCVLRTTRVECVTYLRFPPYEDQRLSLMMWATSLSRKGAGWCNLL</sequence>
<evidence type="ECO:0000256" key="4">
    <source>
        <dbReference type="PIRNR" id="PIRNR036492"/>
    </source>
</evidence>
<keyword evidence="2 4" id="KW-0560">Oxidoreductase</keyword>
<dbReference type="GO" id="GO:0005737">
    <property type="term" value="C:cytoplasm"/>
    <property type="evidence" value="ECO:0007669"/>
    <property type="project" value="TreeGrafter"/>
</dbReference>
<feature type="domain" description="Aldehyde dehydrogenase" evidence="6">
    <location>
        <begin position="43"/>
        <end position="470"/>
    </location>
</feature>
<dbReference type="Proteomes" id="UP000694620">
    <property type="component" value="Chromosome 18"/>
</dbReference>
<evidence type="ECO:0000256" key="5">
    <source>
        <dbReference type="SAM" id="SignalP"/>
    </source>
</evidence>
<dbReference type="InterPro" id="IPR016161">
    <property type="entry name" value="Ald_DH/histidinol_DH"/>
</dbReference>
<dbReference type="GO" id="GO:0004029">
    <property type="term" value="F:aldehyde dehydrogenase (NAD+) activity"/>
    <property type="evidence" value="ECO:0007669"/>
    <property type="project" value="TreeGrafter"/>
</dbReference>
<dbReference type="GO" id="GO:0004028">
    <property type="term" value="F:3-chloroallyl aldehyde dehydrogenase activity"/>
    <property type="evidence" value="ECO:0007669"/>
    <property type="project" value="TreeGrafter"/>
</dbReference>
<dbReference type="InterPro" id="IPR012394">
    <property type="entry name" value="Aldehyde_DH_NAD(P)"/>
</dbReference>
<keyword evidence="5" id="KW-0732">Signal</keyword>
<evidence type="ECO:0000259" key="6">
    <source>
        <dbReference type="Pfam" id="PF00171"/>
    </source>
</evidence>
<dbReference type="Gene3D" id="3.40.605.10">
    <property type="entry name" value="Aldehyde Dehydrogenase, Chain A, domain 1"/>
    <property type="match status" value="1"/>
</dbReference>
<dbReference type="InterPro" id="IPR015590">
    <property type="entry name" value="Aldehyde_DH_dom"/>
</dbReference>
<feature type="chain" id="PRO_5034228021" description="Aldehyde dehydrogenase" evidence="5">
    <location>
        <begin position="23"/>
        <end position="514"/>
    </location>
</feature>
<name>A0A8C4T4D7_ERPCA</name>
<dbReference type="GeneTree" id="ENSGT00940000166398"/>
<dbReference type="InterPro" id="IPR016163">
    <property type="entry name" value="Ald_DH_C"/>
</dbReference>
<dbReference type="FunFam" id="3.40.309.10:FF:000003">
    <property type="entry name" value="Aldehyde dehydrogenase"/>
    <property type="match status" value="1"/>
</dbReference>
<evidence type="ECO:0000313" key="8">
    <source>
        <dbReference type="Proteomes" id="UP000694620"/>
    </source>
</evidence>
<dbReference type="PANTHER" id="PTHR43570:SF7">
    <property type="entry name" value="ALDEHYDE DEHYDROGENASE"/>
    <property type="match status" value="1"/>
</dbReference>